<dbReference type="EMBL" id="QCYY01000735">
    <property type="protein sequence ID" value="ROT83116.1"/>
    <property type="molecule type" value="Genomic_DNA"/>
</dbReference>
<evidence type="ECO:0000256" key="1">
    <source>
        <dbReference type="ARBA" id="ARBA00023157"/>
    </source>
</evidence>
<dbReference type="InterPro" id="IPR001846">
    <property type="entry name" value="VWF_type-D"/>
</dbReference>
<dbReference type="Proteomes" id="UP000283509">
    <property type="component" value="Unassembled WGS sequence"/>
</dbReference>
<comment type="caution">
    <text evidence="5">The sequence shown here is derived from an EMBL/GenBank/DDBJ whole genome shotgun (WGS) entry which is preliminary data.</text>
</comment>
<dbReference type="PRINTS" id="PR01217">
    <property type="entry name" value="PRICHEXTENSN"/>
</dbReference>
<feature type="compositionally biased region" description="Low complexity" evidence="3">
    <location>
        <begin position="50"/>
        <end position="66"/>
    </location>
</feature>
<dbReference type="PANTHER" id="PTHR11339">
    <property type="entry name" value="EXTRACELLULAR MATRIX GLYCOPROTEIN RELATED"/>
    <property type="match status" value="1"/>
</dbReference>
<evidence type="ECO:0000256" key="2">
    <source>
        <dbReference type="ARBA" id="ARBA00023180"/>
    </source>
</evidence>
<proteinExistence type="predicted"/>
<reference evidence="5 6" key="2">
    <citation type="submission" date="2019-01" db="EMBL/GenBank/DDBJ databases">
        <title>The decoding of complex shrimp genome reveals the adaptation for benthos swimmer, frequently molting mechanism and breeding impact on genome.</title>
        <authorList>
            <person name="Sun Y."/>
            <person name="Gao Y."/>
            <person name="Yu Y."/>
        </authorList>
    </citation>
    <scope>NUCLEOTIDE SEQUENCE [LARGE SCALE GENOMIC DNA]</scope>
    <source>
        <tissue evidence="5">Muscle</tissue>
    </source>
</reference>
<keyword evidence="1" id="KW-1015">Disulfide bond</keyword>
<sequence length="435" mass="46616">MACIKARKRGRTIPRWPSVDRSGRGLRLESQTHPFQHRWTSLASPPFPLPSLAHLPPLPSPISSSLSPPPSPRHLPPPPLPSPPLPPSPPPSPSHLPPPFPLPPPRPSPPPSPSPPFPPPSPSSLSLPSPGPSPPPYSPSPPLAHLPPPYPSPSHPASLDPRSQRGSMRRSPPCDANHRGRRCVHYSAVQEGTGYNPDSFVSVEFDPHATVAGFVDRTDLVFKDTGADPVTCPASDIQGCSFGPVTETPKEINDVGTLALTTQLGSLTFNAIVGVNKITTLYTDNSLLILAPTSKYEELGGLCGEYNGDPSDDLTIRDGTVTTDSAAFVTDWKMDPTCVSTPAARELKSMTDSCASLTPQTLSELTLECENIISTYMNVTEPMMNNCKQILCQCELIDVESCLPSLQELSATIAQVHKKEKSPSDLEELLQGSLV</sequence>
<accession>A0A3R7QLU6</accession>
<evidence type="ECO:0000313" key="5">
    <source>
        <dbReference type="EMBL" id="ROT83116.1"/>
    </source>
</evidence>
<evidence type="ECO:0000313" key="6">
    <source>
        <dbReference type="Proteomes" id="UP000283509"/>
    </source>
</evidence>
<evidence type="ECO:0000259" key="4">
    <source>
        <dbReference type="Pfam" id="PF00094"/>
    </source>
</evidence>
<name>A0A3R7QLU6_PENVA</name>
<reference evidence="5 6" key="1">
    <citation type="submission" date="2018-04" db="EMBL/GenBank/DDBJ databases">
        <authorList>
            <person name="Zhang X."/>
            <person name="Yuan J."/>
            <person name="Li F."/>
            <person name="Xiang J."/>
        </authorList>
    </citation>
    <scope>NUCLEOTIDE SEQUENCE [LARGE SCALE GENOMIC DNA]</scope>
    <source>
        <tissue evidence="5">Muscle</tissue>
    </source>
</reference>
<dbReference type="OrthoDB" id="160294at2759"/>
<feature type="compositionally biased region" description="Pro residues" evidence="3">
    <location>
        <begin position="67"/>
        <end position="122"/>
    </location>
</feature>
<gene>
    <name evidence="5" type="ORF">C7M84_023709</name>
</gene>
<protein>
    <recommendedName>
        <fullName evidence="4">VWFD domain-containing protein</fullName>
    </recommendedName>
</protein>
<dbReference type="InterPro" id="IPR050780">
    <property type="entry name" value="Mucin_vWF_Thrombospondin_sf"/>
</dbReference>
<evidence type="ECO:0000256" key="3">
    <source>
        <dbReference type="SAM" id="MobiDB-lite"/>
    </source>
</evidence>
<keyword evidence="2" id="KW-0325">Glycoprotein</keyword>
<feature type="domain" description="VWFD" evidence="4">
    <location>
        <begin position="282"/>
        <end position="320"/>
    </location>
</feature>
<organism evidence="5 6">
    <name type="scientific">Penaeus vannamei</name>
    <name type="common">Whiteleg shrimp</name>
    <name type="synonym">Litopenaeus vannamei</name>
    <dbReference type="NCBI Taxonomy" id="6689"/>
    <lineage>
        <taxon>Eukaryota</taxon>
        <taxon>Metazoa</taxon>
        <taxon>Ecdysozoa</taxon>
        <taxon>Arthropoda</taxon>
        <taxon>Crustacea</taxon>
        <taxon>Multicrustacea</taxon>
        <taxon>Malacostraca</taxon>
        <taxon>Eumalacostraca</taxon>
        <taxon>Eucarida</taxon>
        <taxon>Decapoda</taxon>
        <taxon>Dendrobranchiata</taxon>
        <taxon>Penaeoidea</taxon>
        <taxon>Penaeidae</taxon>
        <taxon>Penaeus</taxon>
    </lineage>
</organism>
<dbReference type="GO" id="GO:0005615">
    <property type="term" value="C:extracellular space"/>
    <property type="evidence" value="ECO:0007669"/>
    <property type="project" value="TreeGrafter"/>
</dbReference>
<feature type="region of interest" description="Disordered" evidence="3">
    <location>
        <begin position="1"/>
        <end position="179"/>
    </location>
</feature>
<keyword evidence="6" id="KW-1185">Reference proteome</keyword>
<dbReference type="Pfam" id="PF00094">
    <property type="entry name" value="VWD"/>
    <property type="match status" value="1"/>
</dbReference>
<dbReference type="AlphaFoldDB" id="A0A3R7QLU6"/>
<dbReference type="GO" id="GO:0031012">
    <property type="term" value="C:extracellular matrix"/>
    <property type="evidence" value="ECO:0007669"/>
    <property type="project" value="TreeGrafter"/>
</dbReference>
<feature type="compositionally biased region" description="Basic residues" evidence="3">
    <location>
        <begin position="1"/>
        <end position="12"/>
    </location>
</feature>
<feature type="compositionally biased region" description="Pro residues" evidence="3">
    <location>
        <begin position="129"/>
        <end position="154"/>
    </location>
</feature>
<dbReference type="PANTHER" id="PTHR11339:SF272">
    <property type="entry name" value="BMP-BINDING ENDOTHELIAL REGULATOR PROTEIN"/>
    <property type="match status" value="1"/>
</dbReference>
<dbReference type="STRING" id="6689.A0A3R7QLU6"/>